<keyword evidence="5" id="KW-0862">Zinc</keyword>
<dbReference type="InterPro" id="IPR003656">
    <property type="entry name" value="Znf_BED"/>
</dbReference>
<sequence length="695" mass="79998">MNNCRSSIQALKLTKLENSSLNSTTLQRRGCEGVFGTMSSSSGTFAALSNLLSLSSDDNPNQTQEISRIGEQNVDKEMVGLDIGKSSHKQNVDKEMVGLDIGKSSHHKQNVDKEMVGLDIGKSSHNKQKKLRSDVWKMFEKCKDKDGKDLAKCSLCEKLFDGSSKKGTTHLRNHFKICQNKRNEGGASGTVDKPAGNSVMDQHLDRVKMLIKKQCYQDLPDIDIINVYEEEKEKLRMYFEKLCCRFSLMIKNMTDGKYTSFVVRFIDDDWKLEEKIIGFKCIERGENMRVLKNVLLDLGIYNNISSMVTVDDSDIYVLSSDKGENRFSGQGSLLSICKFCALGLDYIDQTCSRFEDLMGKVLYEHMSKICNYITETSKTGTFQIAIDRARSLGKEVTAEDIPTKEKLENMSWLDLCKIAMGLQEAFFKSENMDSNFKSINLTKEQWDVIMTFYQFYDENDFGHINWDLLDCKTANMYFLVLCRLYKKSFLLVTHISFIGRKIYLHQFKSAAEKCWNRYNLILAVAAVLDPRFKMDIVKHWYKKIYGDECETHLEIFTNYFTGVYDEYAKGTNNFQSSTLGSKEKNSSISYRVLDFSGKSSHDHSGQSLNSELHLYLEYVKFPLIEEFDLLEWWRLNSRYFPTLAKMARDFLSIRITVPSDLMYLGIYSPDKDFDSDIVKEAFMCTKSWLTNEEAE</sequence>
<dbReference type="Pfam" id="PF14372">
    <property type="entry name" value="hAT-like_RNase-H"/>
    <property type="match status" value="1"/>
</dbReference>
<accession>A0A5C7IEY4</accession>
<keyword evidence="9" id="KW-0539">Nucleus</keyword>
<evidence type="ECO:0000259" key="11">
    <source>
        <dbReference type="PROSITE" id="PS50808"/>
    </source>
</evidence>
<evidence type="ECO:0000256" key="3">
    <source>
        <dbReference type="ARBA" id="ARBA00022723"/>
    </source>
</evidence>
<dbReference type="InterPro" id="IPR012337">
    <property type="entry name" value="RNaseH-like_sf"/>
</dbReference>
<dbReference type="PANTHER" id="PTHR46481">
    <property type="entry name" value="ZINC FINGER BED DOMAIN-CONTAINING PROTEIN 4"/>
    <property type="match status" value="1"/>
</dbReference>
<name>A0A5C7IEY4_9ROSI</name>
<dbReference type="InterPro" id="IPR052035">
    <property type="entry name" value="ZnF_BED_domain_contain"/>
</dbReference>
<dbReference type="GO" id="GO:0003677">
    <property type="term" value="F:DNA binding"/>
    <property type="evidence" value="ECO:0007669"/>
    <property type="project" value="UniProtKB-KW"/>
</dbReference>
<dbReference type="Proteomes" id="UP000323000">
    <property type="component" value="Chromosome 3"/>
</dbReference>
<evidence type="ECO:0000256" key="9">
    <source>
        <dbReference type="ARBA" id="ARBA00023242"/>
    </source>
</evidence>
<keyword evidence="3" id="KW-0479">Metal-binding</keyword>
<comment type="subunit">
    <text evidence="2">Homodimer.</text>
</comment>
<proteinExistence type="predicted"/>
<evidence type="ECO:0000256" key="1">
    <source>
        <dbReference type="ARBA" id="ARBA00004123"/>
    </source>
</evidence>
<evidence type="ECO:0000256" key="10">
    <source>
        <dbReference type="PROSITE-ProRule" id="PRU00027"/>
    </source>
</evidence>
<dbReference type="EMBL" id="VAHF01000003">
    <property type="protein sequence ID" value="TXG67565.1"/>
    <property type="molecule type" value="Genomic_DNA"/>
</dbReference>
<evidence type="ECO:0000256" key="2">
    <source>
        <dbReference type="ARBA" id="ARBA00011738"/>
    </source>
</evidence>
<reference evidence="13" key="1">
    <citation type="journal article" date="2019" name="Gigascience">
        <title>De novo genome assembly of the endangered Acer yangbiense, a plant species with extremely small populations endemic to Yunnan Province, China.</title>
        <authorList>
            <person name="Yang J."/>
            <person name="Wariss H.M."/>
            <person name="Tao L."/>
            <person name="Zhang R."/>
            <person name="Yun Q."/>
            <person name="Hollingsworth P."/>
            <person name="Dao Z."/>
            <person name="Luo G."/>
            <person name="Guo H."/>
            <person name="Ma Y."/>
            <person name="Sun W."/>
        </authorList>
    </citation>
    <scope>NUCLEOTIDE SEQUENCE [LARGE SCALE GENOMIC DNA]</scope>
    <source>
        <strain evidence="13">cv. Malutang</strain>
    </source>
</reference>
<keyword evidence="13" id="KW-1185">Reference proteome</keyword>
<organism evidence="12 13">
    <name type="scientific">Acer yangbiense</name>
    <dbReference type="NCBI Taxonomy" id="1000413"/>
    <lineage>
        <taxon>Eukaryota</taxon>
        <taxon>Viridiplantae</taxon>
        <taxon>Streptophyta</taxon>
        <taxon>Embryophyta</taxon>
        <taxon>Tracheophyta</taxon>
        <taxon>Spermatophyta</taxon>
        <taxon>Magnoliopsida</taxon>
        <taxon>eudicotyledons</taxon>
        <taxon>Gunneridae</taxon>
        <taxon>Pentapetalae</taxon>
        <taxon>rosids</taxon>
        <taxon>malvids</taxon>
        <taxon>Sapindales</taxon>
        <taxon>Sapindaceae</taxon>
        <taxon>Hippocastanoideae</taxon>
        <taxon>Acereae</taxon>
        <taxon>Acer</taxon>
    </lineage>
</organism>
<dbReference type="OrthoDB" id="2435691at2759"/>
<dbReference type="SUPFAM" id="SSF57667">
    <property type="entry name" value="beta-beta-alpha zinc fingers"/>
    <property type="match status" value="1"/>
</dbReference>
<dbReference type="Pfam" id="PF05699">
    <property type="entry name" value="Dimer_Tnp_hAT"/>
    <property type="match status" value="1"/>
</dbReference>
<dbReference type="InterPro" id="IPR008906">
    <property type="entry name" value="HATC_C_dom"/>
</dbReference>
<keyword evidence="4 10" id="KW-0863">Zinc-finger</keyword>
<evidence type="ECO:0000313" key="12">
    <source>
        <dbReference type="EMBL" id="TXG67565.1"/>
    </source>
</evidence>
<keyword evidence="7" id="KW-0238">DNA-binding</keyword>
<dbReference type="SMART" id="SM00614">
    <property type="entry name" value="ZnF_BED"/>
    <property type="match status" value="1"/>
</dbReference>
<comment type="caution">
    <text evidence="12">The sequence shown here is derived from an EMBL/GenBank/DDBJ whole genome shotgun (WGS) entry which is preliminary data.</text>
</comment>
<comment type="subcellular location">
    <subcellularLocation>
        <location evidence="1">Nucleus</location>
    </subcellularLocation>
</comment>
<dbReference type="InterPro" id="IPR036236">
    <property type="entry name" value="Znf_C2H2_sf"/>
</dbReference>
<evidence type="ECO:0000256" key="5">
    <source>
        <dbReference type="ARBA" id="ARBA00022833"/>
    </source>
</evidence>
<dbReference type="PANTHER" id="PTHR46481:SF7">
    <property type="entry name" value="ZINC FINGER BED DOMAIN-CONTAINING PROTEIN RICESLEEPER 2-LIKE"/>
    <property type="match status" value="1"/>
</dbReference>
<evidence type="ECO:0000256" key="4">
    <source>
        <dbReference type="ARBA" id="ARBA00022771"/>
    </source>
</evidence>
<dbReference type="InterPro" id="IPR025525">
    <property type="entry name" value="hAT-like_transposase_RNase-H"/>
</dbReference>
<dbReference type="SUPFAM" id="SSF53098">
    <property type="entry name" value="Ribonuclease H-like"/>
    <property type="match status" value="1"/>
</dbReference>
<evidence type="ECO:0000256" key="8">
    <source>
        <dbReference type="ARBA" id="ARBA00023163"/>
    </source>
</evidence>
<keyword evidence="6" id="KW-0805">Transcription regulation</keyword>
<dbReference type="PROSITE" id="PS50808">
    <property type="entry name" value="ZF_BED"/>
    <property type="match status" value="1"/>
</dbReference>
<feature type="domain" description="BED-type" evidence="11">
    <location>
        <begin position="130"/>
        <end position="185"/>
    </location>
</feature>
<protein>
    <recommendedName>
        <fullName evidence="11">BED-type domain-containing protein</fullName>
    </recommendedName>
</protein>
<dbReference type="GO" id="GO:0046983">
    <property type="term" value="F:protein dimerization activity"/>
    <property type="evidence" value="ECO:0007669"/>
    <property type="project" value="InterPro"/>
</dbReference>
<dbReference type="GO" id="GO:0005634">
    <property type="term" value="C:nucleus"/>
    <property type="evidence" value="ECO:0007669"/>
    <property type="project" value="UniProtKB-SubCell"/>
</dbReference>
<evidence type="ECO:0000313" key="13">
    <source>
        <dbReference type="Proteomes" id="UP000323000"/>
    </source>
</evidence>
<dbReference type="GO" id="GO:0008270">
    <property type="term" value="F:zinc ion binding"/>
    <property type="evidence" value="ECO:0007669"/>
    <property type="project" value="UniProtKB-KW"/>
</dbReference>
<dbReference type="AlphaFoldDB" id="A0A5C7IEY4"/>
<gene>
    <name evidence="12" type="ORF">EZV62_008840</name>
</gene>
<evidence type="ECO:0000256" key="7">
    <source>
        <dbReference type="ARBA" id="ARBA00023125"/>
    </source>
</evidence>
<keyword evidence="8" id="KW-0804">Transcription</keyword>
<evidence type="ECO:0000256" key="6">
    <source>
        <dbReference type="ARBA" id="ARBA00023015"/>
    </source>
</evidence>